<feature type="compositionally biased region" description="Basic and acidic residues" evidence="1">
    <location>
        <begin position="99"/>
        <end position="109"/>
    </location>
</feature>
<feature type="compositionally biased region" description="Basic and acidic residues" evidence="1">
    <location>
        <begin position="209"/>
        <end position="227"/>
    </location>
</feature>
<gene>
    <name evidence="5" type="ORF">V6N12_017569</name>
</gene>
<feature type="compositionally biased region" description="Basic and acidic residues" evidence="1">
    <location>
        <begin position="297"/>
        <end position="307"/>
    </location>
</feature>
<dbReference type="PANTHER" id="PTHR34200">
    <property type="entry name" value="DENTIN SIALOPHOSPHOPROTEIN-LIKE ISOFORM X1"/>
    <property type="match status" value="1"/>
</dbReference>
<feature type="compositionally biased region" description="Polar residues" evidence="1">
    <location>
        <begin position="282"/>
        <end position="295"/>
    </location>
</feature>
<evidence type="ECO:0000259" key="4">
    <source>
        <dbReference type="Pfam" id="PF24053"/>
    </source>
</evidence>
<dbReference type="PANTHER" id="PTHR34200:SF8">
    <property type="entry name" value="TRANSMEMBRANE PROTEIN"/>
    <property type="match status" value="1"/>
</dbReference>
<keyword evidence="2" id="KW-0472">Membrane</keyword>
<feature type="compositionally biased region" description="Low complexity" evidence="1">
    <location>
        <begin position="336"/>
        <end position="347"/>
    </location>
</feature>
<proteinExistence type="predicted"/>
<dbReference type="InterPro" id="IPR055780">
    <property type="entry name" value="DUF7356"/>
</dbReference>
<feature type="compositionally biased region" description="Basic and acidic residues" evidence="1">
    <location>
        <begin position="58"/>
        <end position="91"/>
    </location>
</feature>
<dbReference type="Proteomes" id="UP001472677">
    <property type="component" value="Unassembled WGS sequence"/>
</dbReference>
<feature type="compositionally biased region" description="Basic and acidic residues" evidence="1">
    <location>
        <begin position="351"/>
        <end position="382"/>
    </location>
</feature>
<comment type="caution">
    <text evidence="5">The sequence shown here is derived from an EMBL/GenBank/DDBJ whole genome shotgun (WGS) entry which is preliminary data.</text>
</comment>
<feature type="compositionally biased region" description="Polar residues" evidence="1">
    <location>
        <begin position="142"/>
        <end position="155"/>
    </location>
</feature>
<keyword evidence="2" id="KW-1133">Transmembrane helix</keyword>
<evidence type="ECO:0000313" key="5">
    <source>
        <dbReference type="EMBL" id="KAK8518421.1"/>
    </source>
</evidence>
<protein>
    <recommendedName>
        <fullName evidence="4">DUF7356 domain-containing protein</fullName>
    </recommendedName>
</protein>
<dbReference type="InterPro" id="IPR008480">
    <property type="entry name" value="DUF761_pln"/>
</dbReference>
<dbReference type="Pfam" id="PF05553">
    <property type="entry name" value="DUF761"/>
    <property type="match status" value="1"/>
</dbReference>
<feature type="transmembrane region" description="Helical" evidence="2">
    <location>
        <begin position="515"/>
        <end position="537"/>
    </location>
</feature>
<dbReference type="EMBL" id="JBBPBM010000053">
    <property type="protein sequence ID" value="KAK8518421.1"/>
    <property type="molecule type" value="Genomic_DNA"/>
</dbReference>
<sequence>METRYVLLVAIFLLLVVVGCSGNDSEGNGNEKTGLDPNVDGKQDPKIERGGSKSMPDSIRDNGRDQSDGSEKGVDNDASKHLVKDGKELSGEVKGNMDSGKDRGRDQVDGSKGGAGNEASKNDVDQQSGSTEGKNLVKDGKQSSGEAKGNTNSGIDNGGDQIEGSKGGADNDASKSDVDQKSGLNEGKNLVKDGKQSSGEAKGNTDSGVDNRGDQIDGSKEGADNDASKSGVDQQSGSNEGKNLVKDETQSIGEAKRNTDSGIDNGRDQIDGSKGGADNDVSKSSLNRESGSNEGKNLVKGEKESSGEAKGNTNGGKDHGGDQIDGSEGGADNDASKSNVNQKSSSNEGKNSLKDGKESTKSRKDKGGNQIDGSEKGPNKVSEEEEIIQGSVQPPPPLKRKDGFQVAECDSSNMCMDTNKNFAACLQVAGNDSPNILLIQNKGKGPLNLKISAPPFVQLEEKDVELEENQDKKVKISIKSSGTGNLIVLKDGTGECSIDFKDLIPQSSAKSYVNFLSLTPTTAFMFAAAILILASCWMGKSFRWRQLTGSGSKYQRLDVGLPVSNKARREPETYPTRHLPFGFPYTPQFVRKPYKYPDTHTNSCYPVYLKASPNILLNLQASDTRSVQSQVDFEFAFTCTMENWSLLSRLRRVVKKVKLLLSLDTSRWRVASMLGGASRRLSFGDRPGLGACVDDDNESDDWSNRLARTTSYQSEDDVDRRAEMFIANFHRQLQIERQVSLQLKYLRGNSFGYNSP</sequence>
<keyword evidence="3" id="KW-0732">Signal</keyword>
<organism evidence="5 6">
    <name type="scientific">Hibiscus sabdariffa</name>
    <name type="common">roselle</name>
    <dbReference type="NCBI Taxonomy" id="183260"/>
    <lineage>
        <taxon>Eukaryota</taxon>
        <taxon>Viridiplantae</taxon>
        <taxon>Streptophyta</taxon>
        <taxon>Embryophyta</taxon>
        <taxon>Tracheophyta</taxon>
        <taxon>Spermatophyta</taxon>
        <taxon>Magnoliopsida</taxon>
        <taxon>eudicotyledons</taxon>
        <taxon>Gunneridae</taxon>
        <taxon>Pentapetalae</taxon>
        <taxon>rosids</taxon>
        <taxon>malvids</taxon>
        <taxon>Malvales</taxon>
        <taxon>Malvaceae</taxon>
        <taxon>Malvoideae</taxon>
        <taxon>Hibiscus</taxon>
    </lineage>
</organism>
<reference evidence="5 6" key="1">
    <citation type="journal article" date="2024" name="G3 (Bethesda)">
        <title>Genome assembly of Hibiscus sabdariffa L. provides insights into metabolisms of medicinal natural products.</title>
        <authorList>
            <person name="Kim T."/>
        </authorList>
    </citation>
    <scope>NUCLEOTIDE SEQUENCE [LARGE SCALE GENOMIC DNA]</scope>
    <source>
        <strain evidence="5">TK-2024</strain>
        <tissue evidence="5">Old leaves</tissue>
    </source>
</reference>
<evidence type="ECO:0000256" key="2">
    <source>
        <dbReference type="SAM" id="Phobius"/>
    </source>
</evidence>
<feature type="signal peptide" evidence="3">
    <location>
        <begin position="1"/>
        <end position="22"/>
    </location>
</feature>
<dbReference type="PROSITE" id="PS51257">
    <property type="entry name" value="PROKAR_LIPOPROTEIN"/>
    <property type="match status" value="1"/>
</dbReference>
<dbReference type="Pfam" id="PF24053">
    <property type="entry name" value="DUF7356"/>
    <property type="match status" value="1"/>
</dbReference>
<keyword evidence="6" id="KW-1185">Reference proteome</keyword>
<feature type="compositionally biased region" description="Basic and acidic residues" evidence="1">
    <location>
        <begin position="243"/>
        <end position="271"/>
    </location>
</feature>
<feature type="compositionally biased region" description="Polar residues" evidence="1">
    <location>
        <begin position="196"/>
        <end position="208"/>
    </location>
</feature>
<accession>A0ABR2CFW1</accession>
<evidence type="ECO:0000256" key="1">
    <source>
        <dbReference type="SAM" id="MobiDB-lite"/>
    </source>
</evidence>
<feature type="region of interest" description="Disordered" evidence="1">
    <location>
        <begin position="25"/>
        <end position="403"/>
    </location>
</feature>
<feature type="compositionally biased region" description="Polar residues" evidence="1">
    <location>
        <begin position="231"/>
        <end position="241"/>
    </location>
</feature>
<evidence type="ECO:0000313" key="6">
    <source>
        <dbReference type="Proteomes" id="UP001472677"/>
    </source>
</evidence>
<evidence type="ECO:0000256" key="3">
    <source>
        <dbReference type="SAM" id="SignalP"/>
    </source>
</evidence>
<name>A0ABR2CFW1_9ROSI</name>
<feature type="domain" description="DUF7356" evidence="4">
    <location>
        <begin position="402"/>
        <end position="503"/>
    </location>
</feature>
<feature type="compositionally biased region" description="Basic and acidic residues" evidence="1">
    <location>
        <begin position="39"/>
        <end position="51"/>
    </location>
</feature>
<feature type="chain" id="PRO_5047168037" description="DUF7356 domain-containing protein" evidence="3">
    <location>
        <begin position="23"/>
        <end position="756"/>
    </location>
</feature>
<keyword evidence="2" id="KW-0812">Transmembrane</keyword>